<dbReference type="InterPro" id="IPR003615">
    <property type="entry name" value="HNH_nuc"/>
</dbReference>
<dbReference type="OrthoDB" id="9802901at2"/>
<dbReference type="EMBL" id="LAQS01000009">
    <property type="protein sequence ID" value="KKZ74335.1"/>
    <property type="molecule type" value="Genomic_DNA"/>
</dbReference>
<gene>
    <name evidence="2" type="ORF">VO63_07765</name>
</gene>
<dbReference type="AlphaFoldDB" id="A0A2P2GTT8"/>
<dbReference type="Proteomes" id="UP000265325">
    <property type="component" value="Unassembled WGS sequence"/>
</dbReference>
<evidence type="ECO:0000259" key="1">
    <source>
        <dbReference type="SMART" id="SM00507"/>
    </source>
</evidence>
<protein>
    <submittedName>
        <fullName evidence="2">Endonuclease</fullName>
    </submittedName>
</protein>
<keyword evidence="2" id="KW-0540">Nuclease</keyword>
<dbReference type="Gene3D" id="1.10.30.50">
    <property type="match status" value="1"/>
</dbReference>
<comment type="caution">
    <text evidence="2">The sequence shown here is derived from an EMBL/GenBank/DDBJ whole genome shotgun (WGS) entry which is preliminary data.</text>
</comment>
<sequence length="94" mass="10991">MSNRGFLSNRQTKRMIRAYVLERDGWQCHYCRQPFADEADVTLDHYIPWSLWRESRPRNIVVACYPCNQLKADALPVTLAWLLLRLAPSLELAA</sequence>
<keyword evidence="2" id="KW-0255">Endonuclease</keyword>
<reference evidence="2 3" key="1">
    <citation type="submission" date="2015-05" db="EMBL/GenBank/DDBJ databases">
        <title>Draft Genome assembly of Streptomyces showdoensis.</title>
        <authorList>
            <person name="Thapa K.K."/>
            <person name="Metsa-Ketela M."/>
        </authorList>
    </citation>
    <scope>NUCLEOTIDE SEQUENCE [LARGE SCALE GENOMIC DNA]</scope>
    <source>
        <strain evidence="2 3">ATCC 15227</strain>
    </source>
</reference>
<dbReference type="CDD" id="cd00085">
    <property type="entry name" value="HNHc"/>
    <property type="match status" value="1"/>
</dbReference>
<feature type="domain" description="HNH nuclease" evidence="1">
    <location>
        <begin position="15"/>
        <end position="69"/>
    </location>
</feature>
<dbReference type="InterPro" id="IPR052892">
    <property type="entry name" value="NA-targeting_endonuclease"/>
</dbReference>
<accession>A0A2P2GTT8</accession>
<proteinExistence type="predicted"/>
<dbReference type="GO" id="GO:0004519">
    <property type="term" value="F:endonuclease activity"/>
    <property type="evidence" value="ECO:0007669"/>
    <property type="project" value="UniProtKB-KW"/>
</dbReference>
<dbReference type="GO" id="GO:0003676">
    <property type="term" value="F:nucleic acid binding"/>
    <property type="evidence" value="ECO:0007669"/>
    <property type="project" value="InterPro"/>
</dbReference>
<dbReference type="PANTHER" id="PTHR33877">
    <property type="entry name" value="SLL1193 PROTEIN"/>
    <property type="match status" value="1"/>
</dbReference>
<name>A0A2P2GTT8_STREW</name>
<dbReference type="SMART" id="SM00507">
    <property type="entry name" value="HNHc"/>
    <property type="match status" value="1"/>
</dbReference>
<keyword evidence="3" id="KW-1185">Reference proteome</keyword>
<dbReference type="Pfam" id="PF01844">
    <property type="entry name" value="HNH"/>
    <property type="match status" value="1"/>
</dbReference>
<dbReference type="PANTHER" id="PTHR33877:SF2">
    <property type="entry name" value="OS07G0170200 PROTEIN"/>
    <property type="match status" value="1"/>
</dbReference>
<keyword evidence="2" id="KW-0378">Hydrolase</keyword>
<evidence type="ECO:0000313" key="3">
    <source>
        <dbReference type="Proteomes" id="UP000265325"/>
    </source>
</evidence>
<evidence type="ECO:0000313" key="2">
    <source>
        <dbReference type="EMBL" id="KKZ74335.1"/>
    </source>
</evidence>
<dbReference type="RefSeq" id="WP_046906867.1">
    <property type="nucleotide sequence ID" value="NZ_BAAAXG010000026.1"/>
</dbReference>
<dbReference type="InterPro" id="IPR002711">
    <property type="entry name" value="HNH"/>
</dbReference>
<dbReference type="GO" id="GO:0008270">
    <property type="term" value="F:zinc ion binding"/>
    <property type="evidence" value="ECO:0007669"/>
    <property type="project" value="InterPro"/>
</dbReference>
<organism evidence="2 3">
    <name type="scientific">Streptomyces showdoensis</name>
    <dbReference type="NCBI Taxonomy" id="68268"/>
    <lineage>
        <taxon>Bacteria</taxon>
        <taxon>Bacillati</taxon>
        <taxon>Actinomycetota</taxon>
        <taxon>Actinomycetes</taxon>
        <taxon>Kitasatosporales</taxon>
        <taxon>Streptomycetaceae</taxon>
        <taxon>Streptomyces</taxon>
    </lineage>
</organism>